<proteinExistence type="predicted"/>
<dbReference type="SUPFAM" id="SSF54160">
    <property type="entry name" value="Chromo domain-like"/>
    <property type="match status" value="1"/>
</dbReference>
<comment type="subunit">
    <text evidence="1">Component of the NuA4 histone acetyltransferase complex.</text>
</comment>
<dbReference type="OrthoDB" id="3647690at2759"/>
<feature type="compositionally biased region" description="Basic and acidic residues" evidence="2">
    <location>
        <begin position="213"/>
        <end position="254"/>
    </location>
</feature>
<dbReference type="InterPro" id="IPR016197">
    <property type="entry name" value="Chromo-like_dom_sf"/>
</dbReference>
<feature type="region of interest" description="Disordered" evidence="2">
    <location>
        <begin position="330"/>
        <end position="364"/>
    </location>
</feature>
<evidence type="ECO:0000259" key="3">
    <source>
        <dbReference type="PROSITE" id="PS50013"/>
    </source>
</evidence>
<dbReference type="VEuPathDB" id="FungiDB:MPH_13672"/>
<dbReference type="AlphaFoldDB" id="K2QHP2"/>
<evidence type="ECO:0000256" key="1">
    <source>
        <dbReference type="ARBA" id="ARBA00011353"/>
    </source>
</evidence>
<feature type="region of interest" description="Disordered" evidence="2">
    <location>
        <begin position="156"/>
        <end position="181"/>
    </location>
</feature>
<evidence type="ECO:0000313" key="5">
    <source>
        <dbReference type="Proteomes" id="UP000007129"/>
    </source>
</evidence>
<organism evidence="4 5">
    <name type="scientific">Macrophomina phaseolina (strain MS6)</name>
    <name type="common">Charcoal rot fungus</name>
    <dbReference type="NCBI Taxonomy" id="1126212"/>
    <lineage>
        <taxon>Eukaryota</taxon>
        <taxon>Fungi</taxon>
        <taxon>Dikarya</taxon>
        <taxon>Ascomycota</taxon>
        <taxon>Pezizomycotina</taxon>
        <taxon>Dothideomycetes</taxon>
        <taxon>Dothideomycetes incertae sedis</taxon>
        <taxon>Botryosphaeriales</taxon>
        <taxon>Botryosphaeriaceae</taxon>
        <taxon>Macrophomina</taxon>
    </lineage>
</organism>
<feature type="domain" description="Chromo" evidence="3">
    <location>
        <begin position="184"/>
        <end position="220"/>
    </location>
</feature>
<accession>K2QHP2</accession>
<gene>
    <name evidence="4" type="ORF">MPH_13672</name>
</gene>
<dbReference type="GO" id="GO:0006338">
    <property type="term" value="P:chromatin remodeling"/>
    <property type="evidence" value="ECO:0007669"/>
    <property type="project" value="UniProtKB-ARBA"/>
</dbReference>
<protein>
    <submittedName>
        <fullName evidence="4">Chromo domain/shadow</fullName>
    </submittedName>
</protein>
<comment type="caution">
    <text evidence="4">The sequence shown here is derived from an EMBL/GenBank/DDBJ whole genome shotgun (WGS) entry which is preliminary data.</text>
</comment>
<dbReference type="eggNOG" id="ENOG502T867">
    <property type="taxonomic scope" value="Eukaryota"/>
</dbReference>
<evidence type="ECO:0000256" key="2">
    <source>
        <dbReference type="SAM" id="MobiDB-lite"/>
    </source>
</evidence>
<name>K2QHP2_MACPH</name>
<reference evidence="4 5" key="1">
    <citation type="journal article" date="2012" name="BMC Genomics">
        <title>Tools to kill: Genome of one of the most destructive plant pathogenic fungi Macrophomina phaseolina.</title>
        <authorList>
            <person name="Islam M.S."/>
            <person name="Haque M.S."/>
            <person name="Islam M.M."/>
            <person name="Emdad E.M."/>
            <person name="Halim A."/>
            <person name="Hossen Q.M.M."/>
            <person name="Hossain M.Z."/>
            <person name="Ahmed B."/>
            <person name="Rahim S."/>
            <person name="Rahman M.S."/>
            <person name="Alam M.M."/>
            <person name="Hou S."/>
            <person name="Wan X."/>
            <person name="Saito J.A."/>
            <person name="Alam M."/>
        </authorList>
    </citation>
    <scope>NUCLEOTIDE SEQUENCE [LARGE SCALE GENOMIC DNA]</scope>
    <source>
        <strain evidence="4 5">MS6</strain>
    </source>
</reference>
<dbReference type="Gene3D" id="2.40.50.40">
    <property type="match status" value="2"/>
</dbReference>
<dbReference type="EMBL" id="AHHD01000709">
    <property type="protein sequence ID" value="EKG09316.1"/>
    <property type="molecule type" value="Genomic_DNA"/>
</dbReference>
<feature type="region of interest" description="Disordered" evidence="2">
    <location>
        <begin position="203"/>
        <end position="268"/>
    </location>
</feature>
<feature type="compositionally biased region" description="Basic and acidic residues" evidence="2">
    <location>
        <begin position="156"/>
        <end position="165"/>
    </location>
</feature>
<evidence type="ECO:0000313" key="4">
    <source>
        <dbReference type="EMBL" id="EKG09316.1"/>
    </source>
</evidence>
<dbReference type="PROSITE" id="PS50013">
    <property type="entry name" value="CHROMO_2"/>
    <property type="match status" value="1"/>
</dbReference>
<sequence>MEAVSWAVFAASIGVQPCSPGGGGSSSHIRVGNVSNLKAHPRRATASATFEKVPVIMPAIKRRLPHTTCAIRRAKRQKEWPAVRILDESPTHYLIDWAGPWDPTWEPKHYANTALITEWKEKRTGARQDERIVDSRSAGARREVVWDDKGKIYGRRVDGPNHVRPENNGCDGHPNDDKTSDGFWSAERILRENKAHYLIAWAPSSGTGRKSKPTWEPKENANDELRDEWESRKTRKERSGKGDAGRTQETDYTARKRNRGTKGCEDQSNLNAKVVESAEKLADLSEGAADANKAGWPKTVNDTDEVVNPNPSLGVASVFTRFPKVITYSKKQRRLPQRPLQRFLPPDSPDSGRESVASDGFECL</sequence>
<dbReference type="InterPro" id="IPR000953">
    <property type="entry name" value="Chromo/chromo_shadow_dom"/>
</dbReference>
<dbReference type="InParanoid" id="K2QHP2"/>
<dbReference type="Proteomes" id="UP000007129">
    <property type="component" value="Unassembled WGS sequence"/>
</dbReference>
<dbReference type="HOGENOM" id="CLU_760906_0_0_1"/>